<reference evidence="1" key="1">
    <citation type="submission" date="2016-05" db="EMBL/GenBank/DDBJ databases">
        <title>Microbial consortia oxidize butane by reversing methanogenesis.</title>
        <authorList>
            <person name="Laso-Perez R."/>
            <person name="Richter M."/>
            <person name="Wegener G."/>
            <person name="Musat F."/>
        </authorList>
    </citation>
    <scope>NUCLEOTIDE SEQUENCE [LARGE SCALE GENOMIC DNA]</scope>
    <source>
        <strain evidence="1">BOX1</strain>
    </source>
</reference>
<evidence type="ECO:0000313" key="1">
    <source>
        <dbReference type="EMBL" id="OFV66853.1"/>
    </source>
</evidence>
<dbReference type="STRING" id="1839936.SBU_000146"/>
<dbReference type="PATRIC" id="fig|1839936.3.peg.147"/>
<comment type="caution">
    <text evidence="1">The sequence shown here is derived from an EMBL/GenBank/DDBJ whole genome shotgun (WGS) entry which is preliminary data.</text>
</comment>
<accession>A0A1F2P6R7</accession>
<dbReference type="EMBL" id="LYOR01000001">
    <property type="protein sequence ID" value="OFV66853.1"/>
    <property type="molecule type" value="Genomic_DNA"/>
</dbReference>
<dbReference type="Proteomes" id="UP000185779">
    <property type="component" value="Unassembled WGS sequence"/>
</dbReference>
<keyword evidence="2" id="KW-1185">Reference proteome</keyword>
<evidence type="ECO:0000313" key="2">
    <source>
        <dbReference type="Proteomes" id="UP000185779"/>
    </source>
</evidence>
<sequence length="250" mass="28689">MIQSKVANSIKGSLLNLIQRDYQFIAGDKIQEMFADDVVNLVNRCYRDPWKIDIGQVMWYGVKAEDKPGYGKNSKNTSLTPVILTLISEEDLVMKNAGYSDKEIREKKIARLFREAYEQNALLTHSDVAFLLNVSTGTVSKQVNEYMERTGEVLPTRGIIHDIGRALTHKRIIIRLYCKGYQTPEIARKTKHTEQACDRYIKAYKKVVKLSKTMSIDEIAQTLEMSKSLVEEYVKIMNEVKEGDGDKLWQ</sequence>
<dbReference type="Pfam" id="PF07900">
    <property type="entry name" value="DUF1670"/>
    <property type="match status" value="1"/>
</dbReference>
<dbReference type="AlphaFoldDB" id="A0A1F2P6R7"/>
<name>A0A1F2P6R7_9EURY</name>
<dbReference type="InterPro" id="IPR012872">
    <property type="entry name" value="DUF1670"/>
</dbReference>
<organism evidence="1 2">
    <name type="scientific">Candidatus Syntropharchaeum butanivorans</name>
    <dbReference type="NCBI Taxonomy" id="1839936"/>
    <lineage>
        <taxon>Archaea</taxon>
        <taxon>Methanobacteriati</taxon>
        <taxon>Methanobacteriota</taxon>
        <taxon>Stenosarchaea group</taxon>
        <taxon>Methanomicrobia</taxon>
        <taxon>Methanosarcinales</taxon>
        <taxon>ANME-2 cluster</taxon>
        <taxon>Candidatus Syntropharchaeum</taxon>
    </lineage>
</organism>
<gene>
    <name evidence="1" type="ORF">SBU_000146</name>
</gene>
<proteinExistence type="predicted"/>
<protein>
    <submittedName>
        <fullName evidence="1">Protein containing DUF1670</fullName>
    </submittedName>
</protein>